<evidence type="ECO:0000313" key="1">
    <source>
        <dbReference type="EMBL" id="PIW16671.1"/>
    </source>
</evidence>
<reference evidence="1 2" key="1">
    <citation type="submission" date="2017-09" db="EMBL/GenBank/DDBJ databases">
        <title>Depth-based differentiation of microbial function through sediment-hosted aquifers and enrichment of novel symbionts in the deep terrestrial subsurface.</title>
        <authorList>
            <person name="Probst A.J."/>
            <person name="Ladd B."/>
            <person name="Jarett J.K."/>
            <person name="Geller-Mcgrath D.E."/>
            <person name="Sieber C.M."/>
            <person name="Emerson J.B."/>
            <person name="Anantharaman K."/>
            <person name="Thomas B.C."/>
            <person name="Malmstrom R."/>
            <person name="Stieglmeier M."/>
            <person name="Klingl A."/>
            <person name="Woyke T."/>
            <person name="Ryan C.M."/>
            <person name="Banfield J.F."/>
        </authorList>
    </citation>
    <scope>NUCLEOTIDE SEQUENCE [LARGE SCALE GENOMIC DNA]</scope>
    <source>
        <strain evidence="1">CG17_big_fil_post_rev_8_21_14_2_50_48_46</strain>
    </source>
</reference>
<dbReference type="AlphaFoldDB" id="A0A2M7G4K3"/>
<dbReference type="EMBL" id="PFFQ01000037">
    <property type="protein sequence ID" value="PIW16671.1"/>
    <property type="molecule type" value="Genomic_DNA"/>
</dbReference>
<comment type="caution">
    <text evidence="1">The sequence shown here is derived from an EMBL/GenBank/DDBJ whole genome shotgun (WGS) entry which is preliminary data.</text>
</comment>
<proteinExistence type="predicted"/>
<sequence length="226" mass="27360">MLFSHYFVVDYVQEDYFLENNFDASEVSLSDFGDYVRIIPHNKLIFEIVVVKNEQIKLKYLQNFKLDPRFSQHILIEDELQDRLEKEVFKIINLYDNINFGEFKDFEINTKSEFATKYALPGNWLKRGILNSNYEIDFDYFSCLFYRRENIPGVYFISHPYVDGFQRNGVNMDFFDYFKEHNYEIFLNKYSSIENLRQYILDDYKASFYIDFIESFVVGRSLIYIC</sequence>
<evidence type="ECO:0000313" key="2">
    <source>
        <dbReference type="Proteomes" id="UP000231019"/>
    </source>
</evidence>
<dbReference type="Proteomes" id="UP000231019">
    <property type="component" value="Unassembled WGS sequence"/>
</dbReference>
<gene>
    <name evidence="1" type="ORF">COW36_12970</name>
</gene>
<protein>
    <submittedName>
        <fullName evidence="1">Uncharacterized protein</fullName>
    </submittedName>
</protein>
<accession>A0A2M7G4K3</accession>
<organism evidence="1 2">
    <name type="scientific">bacterium (Candidatus Blackallbacteria) CG17_big_fil_post_rev_8_21_14_2_50_48_46</name>
    <dbReference type="NCBI Taxonomy" id="2014261"/>
    <lineage>
        <taxon>Bacteria</taxon>
        <taxon>Candidatus Blackallbacteria</taxon>
    </lineage>
</organism>
<name>A0A2M7G4K3_9BACT</name>